<dbReference type="GO" id="GO:0003724">
    <property type="term" value="F:RNA helicase activity"/>
    <property type="evidence" value="ECO:0007669"/>
    <property type="project" value="UniProtKB-EC"/>
</dbReference>
<dbReference type="Proteomes" id="UP000035681">
    <property type="component" value="Unplaced"/>
</dbReference>
<proteinExistence type="inferred from homology"/>
<dbReference type="InterPro" id="IPR001650">
    <property type="entry name" value="Helicase_C-like"/>
</dbReference>
<dbReference type="Pfam" id="PF00271">
    <property type="entry name" value="Helicase_C"/>
    <property type="match status" value="1"/>
</dbReference>
<dbReference type="CDD" id="cd17941">
    <property type="entry name" value="DEADc_DDX10"/>
    <property type="match status" value="1"/>
</dbReference>
<dbReference type="Pfam" id="PF13959">
    <property type="entry name" value="CTE_SPB4"/>
    <property type="match status" value="1"/>
</dbReference>
<keyword evidence="4 11" id="KW-0378">Hydrolase</keyword>
<dbReference type="SMART" id="SM01178">
    <property type="entry name" value="DUF4217"/>
    <property type="match status" value="1"/>
</dbReference>
<dbReference type="CDD" id="cd18787">
    <property type="entry name" value="SF2_C_DEAD"/>
    <property type="match status" value="1"/>
</dbReference>
<keyword evidence="1 9" id="KW-0853">WD repeat</keyword>
<dbReference type="PROSITE" id="PS51195">
    <property type="entry name" value="Q_MOTIF"/>
    <property type="match status" value="1"/>
</dbReference>
<feature type="domain" description="DEAD-box RNA helicase Q" evidence="14">
    <location>
        <begin position="43"/>
        <end position="71"/>
    </location>
</feature>
<evidence type="ECO:0000256" key="3">
    <source>
        <dbReference type="ARBA" id="ARBA00022741"/>
    </source>
</evidence>
<evidence type="ECO:0000256" key="6">
    <source>
        <dbReference type="ARBA" id="ARBA00022840"/>
    </source>
</evidence>
<dbReference type="GO" id="GO:0006364">
    <property type="term" value="P:rRNA processing"/>
    <property type="evidence" value="ECO:0007669"/>
    <property type="project" value="InterPro"/>
</dbReference>
<dbReference type="GO" id="GO:0043186">
    <property type="term" value="C:P granule"/>
    <property type="evidence" value="ECO:0007669"/>
    <property type="project" value="UniProtKB-ARBA"/>
</dbReference>
<dbReference type="Gene3D" id="2.130.10.10">
    <property type="entry name" value="YVTN repeat-like/Quinoprotein amine dehydrogenase"/>
    <property type="match status" value="2"/>
</dbReference>
<comment type="similarity">
    <text evidence="11">Belongs to the DEAD box helicase family.</text>
</comment>
<dbReference type="GO" id="GO:0003723">
    <property type="term" value="F:RNA binding"/>
    <property type="evidence" value="ECO:0007669"/>
    <property type="project" value="UniProtKB-UniRule"/>
</dbReference>
<dbReference type="InterPro" id="IPR014014">
    <property type="entry name" value="RNA_helicase_DEAD_Q_motif"/>
</dbReference>
<protein>
    <recommendedName>
        <fullName evidence="11">ATP-dependent RNA helicase</fullName>
        <ecNumber evidence="11">3.6.4.13</ecNumber>
    </recommendedName>
</protein>
<keyword evidence="2" id="KW-0677">Repeat</keyword>
<dbReference type="AlphaFoldDB" id="A0AAF5DID7"/>
<comment type="function">
    <text evidence="8">Ribosome biogenesis factor. Involved in nucleolar processing of pre-18S ribosomal RNA. Required for optimal pre-ribosomal RNA transcription by RNA polymerase I. Part of the small subunit (SSU) processome, first precursor of the small eukaryotic ribosomal subunit. During the assembly of the SSU processome in the nucleolus, many ribosome biogenesis factors, an RNA chaperone and ribosomal proteins associate with the nascent pre-rRNA and work in concert to generate RNA folding, modifications, rearrangements and cleavage as well as targeted degradation of pre-ribosomal RNA by the RNA exosome.</text>
</comment>
<keyword evidence="7 11" id="KW-0694">RNA-binding</keyword>
<dbReference type="PROSITE" id="PS51194">
    <property type="entry name" value="HELICASE_CTER"/>
    <property type="match status" value="1"/>
</dbReference>
<feature type="domain" description="Helicase ATP-binding" evidence="12">
    <location>
        <begin position="74"/>
        <end position="248"/>
    </location>
</feature>
<comment type="function">
    <text evidence="11">RNA helicase.</text>
</comment>
<dbReference type="WBParaSite" id="TCONS_00011938.p1">
    <property type="protein sequence ID" value="TCONS_00011938.p1"/>
    <property type="gene ID" value="XLOC_007033"/>
</dbReference>
<dbReference type="InterPro" id="IPR001680">
    <property type="entry name" value="WD40_rpt"/>
</dbReference>
<name>A0AAF5DID7_STRER</name>
<feature type="domain" description="Helicase C-terminal" evidence="13">
    <location>
        <begin position="262"/>
        <end position="441"/>
    </location>
</feature>
<dbReference type="InterPro" id="IPR014001">
    <property type="entry name" value="Helicase_ATP-bd"/>
</dbReference>
<keyword evidence="15" id="KW-1185">Reference proteome</keyword>
<dbReference type="SUPFAM" id="SSF52540">
    <property type="entry name" value="P-loop containing nucleoside triphosphate hydrolases"/>
    <property type="match status" value="1"/>
</dbReference>
<keyword evidence="3 11" id="KW-0547">Nucleotide-binding</keyword>
<evidence type="ECO:0000256" key="5">
    <source>
        <dbReference type="ARBA" id="ARBA00022806"/>
    </source>
</evidence>
<dbReference type="GO" id="GO:0005524">
    <property type="term" value="F:ATP binding"/>
    <property type="evidence" value="ECO:0007669"/>
    <property type="project" value="UniProtKB-UniRule"/>
</dbReference>
<evidence type="ECO:0000256" key="9">
    <source>
        <dbReference type="PROSITE-ProRule" id="PRU00221"/>
    </source>
</evidence>
<dbReference type="Pfam" id="PF00270">
    <property type="entry name" value="DEAD"/>
    <property type="match status" value="1"/>
</dbReference>
<dbReference type="PROSITE" id="PS50082">
    <property type="entry name" value="WD_REPEATS_2"/>
    <property type="match status" value="2"/>
</dbReference>
<reference evidence="16" key="1">
    <citation type="submission" date="2024-02" db="UniProtKB">
        <authorList>
            <consortium name="WormBaseParasite"/>
        </authorList>
    </citation>
    <scope>IDENTIFICATION</scope>
</reference>
<dbReference type="Gene3D" id="3.40.50.300">
    <property type="entry name" value="P-loop containing nucleotide triphosphate hydrolases"/>
    <property type="match status" value="2"/>
</dbReference>
<evidence type="ECO:0000256" key="8">
    <source>
        <dbReference type="ARBA" id="ARBA00045437"/>
    </source>
</evidence>
<evidence type="ECO:0000256" key="2">
    <source>
        <dbReference type="ARBA" id="ARBA00022737"/>
    </source>
</evidence>
<dbReference type="InterPro" id="IPR027417">
    <property type="entry name" value="P-loop_NTPase"/>
</dbReference>
<dbReference type="PROSITE" id="PS00678">
    <property type="entry name" value="WD_REPEATS_1"/>
    <property type="match status" value="1"/>
</dbReference>
<feature type="repeat" description="WD" evidence="9">
    <location>
        <begin position="895"/>
        <end position="937"/>
    </location>
</feature>
<dbReference type="InterPro" id="IPR015943">
    <property type="entry name" value="WD40/YVTN_repeat-like_dom_sf"/>
</dbReference>
<dbReference type="InterPro" id="IPR036322">
    <property type="entry name" value="WD40_repeat_dom_sf"/>
</dbReference>
<dbReference type="Pfam" id="PF00400">
    <property type="entry name" value="WD40"/>
    <property type="match status" value="2"/>
</dbReference>
<organism evidence="15 16">
    <name type="scientific">Strongyloides stercoralis</name>
    <name type="common">Threadworm</name>
    <dbReference type="NCBI Taxonomy" id="6248"/>
    <lineage>
        <taxon>Eukaryota</taxon>
        <taxon>Metazoa</taxon>
        <taxon>Ecdysozoa</taxon>
        <taxon>Nematoda</taxon>
        <taxon>Chromadorea</taxon>
        <taxon>Rhabditida</taxon>
        <taxon>Tylenchina</taxon>
        <taxon>Panagrolaimomorpha</taxon>
        <taxon>Strongyloidoidea</taxon>
        <taxon>Strongyloididae</taxon>
        <taxon>Strongyloides</taxon>
    </lineage>
</organism>
<dbReference type="InterPro" id="IPR019775">
    <property type="entry name" value="WD40_repeat_CS"/>
</dbReference>
<evidence type="ECO:0000256" key="10">
    <source>
        <dbReference type="PROSITE-ProRule" id="PRU00552"/>
    </source>
</evidence>
<dbReference type="InterPro" id="IPR018983">
    <property type="entry name" value="U3_snoRNA-assocProt_15_C"/>
</dbReference>
<dbReference type="PROSITE" id="PS51192">
    <property type="entry name" value="HELICASE_ATP_BIND_1"/>
    <property type="match status" value="1"/>
</dbReference>
<dbReference type="Pfam" id="PF09384">
    <property type="entry name" value="UTP15_C"/>
    <property type="match status" value="1"/>
</dbReference>
<evidence type="ECO:0000256" key="7">
    <source>
        <dbReference type="ARBA" id="ARBA00022884"/>
    </source>
</evidence>
<feature type="short sequence motif" description="Q motif" evidence="10">
    <location>
        <begin position="43"/>
        <end position="71"/>
    </location>
</feature>
<evidence type="ECO:0000256" key="4">
    <source>
        <dbReference type="ARBA" id="ARBA00022801"/>
    </source>
</evidence>
<evidence type="ECO:0000259" key="14">
    <source>
        <dbReference type="PROSITE" id="PS51195"/>
    </source>
</evidence>
<dbReference type="SMART" id="SM00487">
    <property type="entry name" value="DEXDc"/>
    <property type="match status" value="1"/>
</dbReference>
<dbReference type="GO" id="GO:0005730">
    <property type="term" value="C:nucleolus"/>
    <property type="evidence" value="ECO:0007669"/>
    <property type="project" value="InterPro"/>
</dbReference>
<dbReference type="GO" id="GO:0016787">
    <property type="term" value="F:hydrolase activity"/>
    <property type="evidence" value="ECO:0007669"/>
    <property type="project" value="UniProtKB-KW"/>
</dbReference>
<evidence type="ECO:0000259" key="13">
    <source>
        <dbReference type="PROSITE" id="PS51194"/>
    </source>
</evidence>
<keyword evidence="6 11" id="KW-0067">ATP-binding</keyword>
<dbReference type="InterPro" id="IPR000629">
    <property type="entry name" value="RNA-helicase_DEAD-box_CS"/>
</dbReference>
<dbReference type="SUPFAM" id="SSF50978">
    <property type="entry name" value="WD40 repeat-like"/>
    <property type="match status" value="1"/>
</dbReference>
<evidence type="ECO:0000256" key="11">
    <source>
        <dbReference type="RuleBase" id="RU365068"/>
    </source>
</evidence>
<dbReference type="PROSITE" id="PS00039">
    <property type="entry name" value="DEAD_ATP_HELICASE"/>
    <property type="match status" value="1"/>
</dbReference>
<sequence length="1270" mass="144449">MSNNKKNKSKVKVFKEKGAEKKEIAEILAKYEDFDQKASLKYTTFNEFPLSKKTLMGLEDGGFVNPTDIQRQSLGLSLSGKDIVGAAKTGSGKTLAFVIPLLECLWRNRWSKSDGLGGLILTPTRELGMQIFKVLNVAGKKHDFSVALLIGGTDVNYEKKRLGSMNILIATPGRLLQHMDENIHFHTDQLQILVIDEADRMMDLGFKNQMNAIIENIPKDRQTMLFSATQTTDTQQLIQFSLKDPAYIRVHDTAKYVTPDNLIQKFCIFEEEEKFNFLWSFIQSHREKKVLVFVTCCKQARFYVESFKFLRIGLPVLGLYGTMNQNKRTHVFENFDRINKGAVLICTDIASRGLDFANIDWVLQLDCPSEISDYIHRVGRTARNGKKGEALLVLTKSQVKSMTAQLKARNIPITKMIFDSEKIIDIKKKLQVVIIQEKELKDFAKKSFVSYLKAIYSMKDKTIFDVTSIDFKALSESYGLVTQPRVRFIDKRISKQNKVKKDEPSGFDDFVNCDSEEEEEDIFSKIKKNVQLDDVDPMELDAPSIKVKSKNVMTKIRVAKQTLKTGILPNKRIVFDSDNEEGHVVAVQNDKNEISTFDIEEAKKEMKEISAQDQKAYRERKKLKKLKKKEKARKTVGDAEVDLDFEGNESDEKSVDLSWLPDPDRKKRVNEHGEIEYEDDEISSDDKPIKTKVKKRKLEVDEEKALALLVINANFFIKNNGFIKKMNRASYVKGLVPVTENLNSIQHSDDYLYWQRMEQVAVFQESGNITSTAFLPVSPYHVATTSAFRLSVYDTNVCDSVSVNSRFNTQVFGATYRKDGTLLGCGSLDGIVKLYDVHKANTSLKTALRTIKTESSPVHVVSFSKSGHKVAAMNDNGIFNIYDVADTSGKSLFHKSAHIDHIRCGGFSDINENILATGSYDHTVKLWDTRKNNGKQIFSVDHGSPVEKVILFPNNNIMATAGGQVIKLWDMTMAHKEIHIFENHHKTVTSLCLATKNKKLVSAGLDKRINVFNIASGDFKLIYQMSTLAPVLTLAISPIDDCLVYGMQNILAINRRKPATKKDRQVSAIKTFQKDPKPKSVRKITTTTSDGQVVSVHVSAPILDKINLGPIEKLINSKKFNKVIEVMFYRSSEWKNNPSMVVAAFRQIYFQKALRRCLTGRDEKIMGNIFKFIRLHLFNNAYFSTLIKVTECLIEIYSDETEFNQETKKNFNDLKKVVEHEIKRDGEMLRIRGMLEVIFNANKKHIMMEEDNEDIFGELIITPKSLNTLS</sequence>
<feature type="repeat" description="WD" evidence="9">
    <location>
        <begin position="981"/>
        <end position="1022"/>
    </location>
</feature>
<evidence type="ECO:0000313" key="15">
    <source>
        <dbReference type="Proteomes" id="UP000035681"/>
    </source>
</evidence>
<keyword evidence="5 11" id="KW-0347">Helicase</keyword>
<evidence type="ECO:0000259" key="12">
    <source>
        <dbReference type="PROSITE" id="PS51192"/>
    </source>
</evidence>
<evidence type="ECO:0000313" key="16">
    <source>
        <dbReference type="WBParaSite" id="TCONS_00011938.p1"/>
    </source>
</evidence>
<comment type="catalytic activity">
    <reaction evidence="11">
        <text>ATP + H2O = ADP + phosphate + H(+)</text>
        <dbReference type="Rhea" id="RHEA:13065"/>
        <dbReference type="ChEBI" id="CHEBI:15377"/>
        <dbReference type="ChEBI" id="CHEBI:15378"/>
        <dbReference type="ChEBI" id="CHEBI:30616"/>
        <dbReference type="ChEBI" id="CHEBI:43474"/>
        <dbReference type="ChEBI" id="CHEBI:456216"/>
        <dbReference type="EC" id="3.6.4.13"/>
    </reaction>
</comment>
<dbReference type="EC" id="3.6.4.13" evidence="11"/>
<comment type="domain">
    <text evidence="11">The Q motif is unique to and characteristic of the DEAD box family of RNA helicases and controls ATP binding and hydrolysis.</text>
</comment>
<dbReference type="InterPro" id="IPR011545">
    <property type="entry name" value="DEAD/DEAH_box_helicase_dom"/>
</dbReference>
<dbReference type="InterPro" id="IPR025313">
    <property type="entry name" value="SPB4-like_CTE"/>
</dbReference>
<dbReference type="SMART" id="SM00490">
    <property type="entry name" value="HELICc"/>
    <property type="match status" value="1"/>
</dbReference>
<dbReference type="PANTHER" id="PTHR24031">
    <property type="entry name" value="RNA HELICASE"/>
    <property type="match status" value="1"/>
</dbReference>
<dbReference type="SMART" id="SM00320">
    <property type="entry name" value="WD40"/>
    <property type="match status" value="6"/>
</dbReference>
<accession>A0AAF5DID7</accession>
<evidence type="ECO:0000256" key="1">
    <source>
        <dbReference type="ARBA" id="ARBA00022574"/>
    </source>
</evidence>